<dbReference type="EMBL" id="QGNW01000007">
    <property type="protein sequence ID" value="RVX20147.1"/>
    <property type="molecule type" value="Genomic_DNA"/>
</dbReference>
<evidence type="ECO:0000313" key="3">
    <source>
        <dbReference type="Proteomes" id="UP000288805"/>
    </source>
</evidence>
<organism evidence="1 3">
    <name type="scientific">Vitis vinifera</name>
    <name type="common">Grape</name>
    <dbReference type="NCBI Taxonomy" id="29760"/>
    <lineage>
        <taxon>Eukaryota</taxon>
        <taxon>Viridiplantae</taxon>
        <taxon>Streptophyta</taxon>
        <taxon>Embryophyta</taxon>
        <taxon>Tracheophyta</taxon>
        <taxon>Spermatophyta</taxon>
        <taxon>Magnoliopsida</taxon>
        <taxon>eudicotyledons</taxon>
        <taxon>Gunneridae</taxon>
        <taxon>Pentapetalae</taxon>
        <taxon>rosids</taxon>
        <taxon>Vitales</taxon>
        <taxon>Vitaceae</taxon>
        <taxon>Viteae</taxon>
        <taxon>Vitis</taxon>
    </lineage>
</organism>
<dbReference type="EMBL" id="QGNW01001129">
    <property type="protein sequence ID" value="RVW54269.1"/>
    <property type="molecule type" value="Genomic_DNA"/>
</dbReference>
<accession>A0A438F2N9</accession>
<sequence>MATNSNNLESTTLVISAISNQTTLITINVVAQLPLKLVKGSYASWLAQFDSLLYRYDPVGYVDGSFPCPLTIIQATPTSSHEPNPAYKLWMRQDHLLRLAIIGSQILNLKTTLARTNMDTMSVSEYLMTIKHMADELALIGASLSEDEILLHVLNGLSPENTKNLVLPCVQGILLFHLRNYMTS</sequence>
<dbReference type="PANTHER" id="PTHR47481:SF9">
    <property type="entry name" value="RETROTRANSPOSON GAG DOMAIN-CONTAINING PROTEIN"/>
    <property type="match status" value="1"/>
</dbReference>
<evidence type="ECO:0008006" key="4">
    <source>
        <dbReference type="Google" id="ProtNLM"/>
    </source>
</evidence>
<dbReference type="AlphaFoldDB" id="A0A438F2N9"/>
<evidence type="ECO:0000313" key="2">
    <source>
        <dbReference type="EMBL" id="RVX20147.1"/>
    </source>
</evidence>
<reference evidence="1 3" key="1">
    <citation type="journal article" date="2018" name="PLoS Genet.">
        <title>Population sequencing reveals clonal diversity and ancestral inbreeding in the grapevine cultivar Chardonnay.</title>
        <authorList>
            <person name="Roach M.J."/>
            <person name="Johnson D.L."/>
            <person name="Bohlmann J."/>
            <person name="van Vuuren H.J."/>
            <person name="Jones S.J."/>
            <person name="Pretorius I.S."/>
            <person name="Schmidt S.A."/>
            <person name="Borneman A.R."/>
        </authorList>
    </citation>
    <scope>NUCLEOTIDE SEQUENCE [LARGE SCALE GENOMIC DNA]</scope>
    <source>
        <strain evidence="3">cv. Chardonnay</strain>
        <strain evidence="1">I10V1</strain>
        <tissue evidence="1">Leaf</tissue>
    </source>
</reference>
<name>A0A438F2N9_VITVI</name>
<evidence type="ECO:0000313" key="1">
    <source>
        <dbReference type="EMBL" id="RVW54269.1"/>
    </source>
</evidence>
<dbReference type="PANTHER" id="PTHR47481">
    <property type="match status" value="1"/>
</dbReference>
<protein>
    <recommendedName>
        <fullName evidence="4">Retrovirus-related Pol polyprotein from transposon RE1</fullName>
    </recommendedName>
</protein>
<gene>
    <name evidence="2" type="ORF">CK203_004615</name>
    <name evidence="1" type="ORF">CK203_080193</name>
</gene>
<comment type="caution">
    <text evidence="1">The sequence shown here is derived from an EMBL/GenBank/DDBJ whole genome shotgun (WGS) entry which is preliminary data.</text>
</comment>
<dbReference type="Proteomes" id="UP000288805">
    <property type="component" value="Unassembled WGS sequence"/>
</dbReference>
<proteinExistence type="predicted"/>